<evidence type="ECO:0000313" key="10">
    <source>
        <dbReference type="RefSeq" id="XP_030376391.1"/>
    </source>
</evidence>
<dbReference type="PANTHER" id="PTHR22730:SF1">
    <property type="entry name" value="PROMININ-LIKE PROTEIN"/>
    <property type="match status" value="1"/>
</dbReference>
<feature type="compositionally biased region" description="Polar residues" evidence="7">
    <location>
        <begin position="1"/>
        <end position="10"/>
    </location>
</feature>
<sequence>MASRYASSPSDGEGIHSRARPLDRGGGGGIVNSFGSVANEAAGLLVSDDEAPDAGYIDKADIGYKASDDDWRDYFAKNHWLLAVVLIFLVLMLLTSLAGICYCIFCIRCRRVYTLNSNARICLFVLLGILLLAIFIWIILSLLATMKLNNGLDKSARSRCDRGTSSGTSSESSASSSDSSSSNEYEITIDSKASDLSRDASDHLYHNYVGKYKKFQNDVNNMLKHEPEHSLSQVEREANFESVDKFNKFLQNVLPKLKPLFERLKILLPDARFLAIQFRDALRGVKRRLMVVLTTQCPHNECKQFYNDERINALDMGCLHYDTMTGWDEYISAMQTISHSKSIANYPQRAKHELEKVKKAIGAHINILHDAVHKELGRGAHELNHKHGTAKTLLDKTIDEMHPSNRIKNIVSKRTTPKITTSEEETSKKQLAPRSVSKFTKKLGKYWYATMIVLILLVLLAPLLLLVALLVSCCSSRVGSRLLCAAIVALFVFFVLAMILVLFYLVHGALLYQSSCSSQESETSSNKTLDLNLHLPRKFSRTQELPKLNIDDVLERCKKNESLFKIMQLEKVYNARGMHDQLMKNLHDAAKKIKSSPLSGTLNAVSIYPEADKIMHELLKSNLSHYNSKNYTKHICKELVPRPLPGISQGLDDMANHIKEPKDKTVKPTIHNQATHLRAFHEHLGVPLAKIIHEMLNILHQIDKILLNDKGSFKDRLMDMVKDIKRTEDYLKHNATHRIDGNIHNLIKQIDEHKKNYVNKANSALNNDLDTCSKLSNFTWRAEVVKNETRIRGGGGGDECNGIAKPTNGIWLALLPAALLFLPAICLAHQLRCSLRRVEPEYSDCVPDCDGNYVTATIMPMPMPMPIHASTWVDCYCPNSITPMPQSYDYDFVCQSKPKRE</sequence>
<name>A0A6J2TI80_DROLE</name>
<evidence type="ECO:0000256" key="1">
    <source>
        <dbReference type="ARBA" id="ARBA00004141"/>
    </source>
</evidence>
<organism evidence="9 10">
    <name type="scientific">Drosophila lebanonensis</name>
    <name type="common">Fruit fly</name>
    <name type="synonym">Scaptodrosophila lebanonensis</name>
    <dbReference type="NCBI Taxonomy" id="7225"/>
    <lineage>
        <taxon>Eukaryota</taxon>
        <taxon>Metazoa</taxon>
        <taxon>Ecdysozoa</taxon>
        <taxon>Arthropoda</taxon>
        <taxon>Hexapoda</taxon>
        <taxon>Insecta</taxon>
        <taxon>Pterygota</taxon>
        <taxon>Neoptera</taxon>
        <taxon>Endopterygota</taxon>
        <taxon>Diptera</taxon>
        <taxon>Brachycera</taxon>
        <taxon>Muscomorpha</taxon>
        <taxon>Ephydroidea</taxon>
        <taxon>Drosophilidae</taxon>
        <taxon>Scaptodrosophila</taxon>
    </lineage>
</organism>
<feature type="compositionally biased region" description="Basic and acidic residues" evidence="7">
    <location>
        <begin position="13"/>
        <end position="23"/>
    </location>
</feature>
<keyword evidence="5 8" id="KW-0472">Membrane</keyword>
<feature type="transmembrane region" description="Helical" evidence="8">
    <location>
        <begin position="80"/>
        <end position="107"/>
    </location>
</feature>
<evidence type="ECO:0000256" key="3">
    <source>
        <dbReference type="ARBA" id="ARBA00022692"/>
    </source>
</evidence>
<evidence type="ECO:0000256" key="6">
    <source>
        <dbReference type="ARBA" id="ARBA00023180"/>
    </source>
</evidence>
<keyword evidence="9" id="KW-1185">Reference proteome</keyword>
<dbReference type="OrthoDB" id="6229420at2759"/>
<dbReference type="GO" id="GO:0016020">
    <property type="term" value="C:membrane"/>
    <property type="evidence" value="ECO:0007669"/>
    <property type="project" value="UniProtKB-SubCell"/>
</dbReference>
<feature type="transmembrane region" description="Helical" evidence="8">
    <location>
        <begin position="119"/>
        <end position="140"/>
    </location>
</feature>
<evidence type="ECO:0000256" key="7">
    <source>
        <dbReference type="SAM" id="MobiDB-lite"/>
    </source>
</evidence>
<protein>
    <submittedName>
        <fullName evidence="10">Prominin-like protein</fullName>
    </submittedName>
</protein>
<gene>
    <name evidence="10" type="primary">LOC115625483</name>
</gene>
<comment type="subcellular location">
    <subcellularLocation>
        <location evidence="1">Membrane</location>
        <topology evidence="1">Multi-pass membrane protein</topology>
    </subcellularLocation>
</comment>
<reference evidence="10" key="1">
    <citation type="submission" date="2025-08" db="UniProtKB">
        <authorList>
            <consortium name="RefSeq"/>
        </authorList>
    </citation>
    <scope>IDENTIFICATION</scope>
    <source>
        <strain evidence="10">11010-0011.00</strain>
        <tissue evidence="10">Whole body</tissue>
    </source>
</reference>
<comment type="similarity">
    <text evidence="2">Belongs to the prominin family.</text>
</comment>
<evidence type="ECO:0000256" key="5">
    <source>
        <dbReference type="ARBA" id="ARBA00023136"/>
    </source>
</evidence>
<feature type="transmembrane region" description="Helical" evidence="8">
    <location>
        <begin position="446"/>
        <end position="470"/>
    </location>
</feature>
<evidence type="ECO:0000256" key="4">
    <source>
        <dbReference type="ARBA" id="ARBA00022989"/>
    </source>
</evidence>
<evidence type="ECO:0000313" key="9">
    <source>
        <dbReference type="Proteomes" id="UP000504634"/>
    </source>
</evidence>
<dbReference type="PANTHER" id="PTHR22730">
    <property type="entry name" value="PROMININ PROM PROTEIN"/>
    <property type="match status" value="1"/>
</dbReference>
<dbReference type="RefSeq" id="XP_030376391.1">
    <property type="nucleotide sequence ID" value="XM_030520531.1"/>
</dbReference>
<evidence type="ECO:0000256" key="2">
    <source>
        <dbReference type="ARBA" id="ARBA00006058"/>
    </source>
</evidence>
<keyword evidence="3 8" id="KW-0812">Transmembrane</keyword>
<dbReference type="AlphaFoldDB" id="A0A6J2TI80"/>
<dbReference type="Proteomes" id="UP000504634">
    <property type="component" value="Unplaced"/>
</dbReference>
<feature type="transmembrane region" description="Helical" evidence="8">
    <location>
        <begin position="482"/>
        <end position="506"/>
    </location>
</feature>
<feature type="region of interest" description="Disordered" evidence="7">
    <location>
        <begin position="154"/>
        <end position="183"/>
    </location>
</feature>
<dbReference type="GeneID" id="115625483"/>
<evidence type="ECO:0000256" key="8">
    <source>
        <dbReference type="SAM" id="Phobius"/>
    </source>
</evidence>
<accession>A0A6J2TI80</accession>
<dbReference type="Pfam" id="PF05478">
    <property type="entry name" value="Prominin"/>
    <property type="match status" value="2"/>
</dbReference>
<feature type="region of interest" description="Disordered" evidence="7">
    <location>
        <begin position="1"/>
        <end position="26"/>
    </location>
</feature>
<proteinExistence type="inferred from homology"/>
<keyword evidence="4 8" id="KW-1133">Transmembrane helix</keyword>
<dbReference type="InterPro" id="IPR008795">
    <property type="entry name" value="Prominin"/>
</dbReference>
<feature type="compositionally biased region" description="Low complexity" evidence="7">
    <location>
        <begin position="165"/>
        <end position="182"/>
    </location>
</feature>
<keyword evidence="6" id="KW-0325">Glycoprotein</keyword>